<evidence type="ECO:0000313" key="2">
    <source>
        <dbReference type="Proteomes" id="UP001152747"/>
    </source>
</evidence>
<dbReference type="InterPro" id="IPR011333">
    <property type="entry name" value="SKP1/BTB/POZ_sf"/>
</dbReference>
<dbReference type="PANTHER" id="PTHR11165">
    <property type="entry name" value="SKP1"/>
    <property type="match status" value="1"/>
</dbReference>
<evidence type="ECO:0000313" key="1">
    <source>
        <dbReference type="EMBL" id="CAI5441370.1"/>
    </source>
</evidence>
<dbReference type="Proteomes" id="UP001152747">
    <property type="component" value="Unassembled WGS sequence"/>
</dbReference>
<dbReference type="SUPFAM" id="SSF81382">
    <property type="entry name" value="Skp1 dimerisation domain-like"/>
    <property type="match status" value="1"/>
</dbReference>
<dbReference type="AlphaFoldDB" id="A0A9P1MYF8"/>
<dbReference type="OrthoDB" id="5796328at2759"/>
<dbReference type="GO" id="GO:0006511">
    <property type="term" value="P:ubiquitin-dependent protein catabolic process"/>
    <property type="evidence" value="ECO:0007669"/>
    <property type="project" value="InterPro"/>
</dbReference>
<sequence length="199" mass="22475">MNYFKQFFSSSATKLSAEVTGNQPSPIETAICPTPNQSRRIIKTADGIELILTAEDVSHLEVIQSMFENLKSLGEQEQSQQFVLIPISIDSETMKRVIEWSKRMKKVKSKSVPNSESGKFFEDLHIKQCFQLVDASLFLEVRDLAESASKYIASRLEGKTPGEMATILGLKDFWLKDEEARKNLNILRAITMPETIVLT</sequence>
<evidence type="ECO:0008006" key="3">
    <source>
        <dbReference type="Google" id="ProtNLM"/>
    </source>
</evidence>
<name>A0A9P1MYF8_9PELO</name>
<accession>A0A9P1MYF8</accession>
<organism evidence="1 2">
    <name type="scientific">Caenorhabditis angaria</name>
    <dbReference type="NCBI Taxonomy" id="860376"/>
    <lineage>
        <taxon>Eukaryota</taxon>
        <taxon>Metazoa</taxon>
        <taxon>Ecdysozoa</taxon>
        <taxon>Nematoda</taxon>
        <taxon>Chromadorea</taxon>
        <taxon>Rhabditida</taxon>
        <taxon>Rhabditina</taxon>
        <taxon>Rhabditomorpha</taxon>
        <taxon>Rhabditoidea</taxon>
        <taxon>Rhabditidae</taxon>
        <taxon>Peloderinae</taxon>
        <taxon>Caenorhabditis</taxon>
    </lineage>
</organism>
<protein>
    <recommendedName>
        <fullName evidence="3">Skp1-related protein</fullName>
    </recommendedName>
</protein>
<proteinExistence type="predicted"/>
<dbReference type="InterPro" id="IPR016897">
    <property type="entry name" value="SKP1"/>
</dbReference>
<dbReference type="InterPro" id="IPR036296">
    <property type="entry name" value="SKP1-like_dim_sf"/>
</dbReference>
<dbReference type="Gene3D" id="3.30.710.10">
    <property type="entry name" value="Potassium Channel Kv1.1, Chain A"/>
    <property type="match status" value="1"/>
</dbReference>
<dbReference type="EMBL" id="CANHGI010000002">
    <property type="protein sequence ID" value="CAI5441370.1"/>
    <property type="molecule type" value="Genomic_DNA"/>
</dbReference>
<keyword evidence="2" id="KW-1185">Reference proteome</keyword>
<gene>
    <name evidence="1" type="ORF">CAMP_LOCUS4007</name>
</gene>
<comment type="caution">
    <text evidence="1">The sequence shown here is derived from an EMBL/GenBank/DDBJ whole genome shotgun (WGS) entry which is preliminary data.</text>
</comment>
<reference evidence="1" key="1">
    <citation type="submission" date="2022-11" db="EMBL/GenBank/DDBJ databases">
        <authorList>
            <person name="Kikuchi T."/>
        </authorList>
    </citation>
    <scope>NUCLEOTIDE SEQUENCE</scope>
    <source>
        <strain evidence="1">PS1010</strain>
    </source>
</reference>